<proteinExistence type="predicted"/>
<evidence type="ECO:0000313" key="1">
    <source>
        <dbReference type="EMBL" id="VWO95521.1"/>
    </source>
</evidence>
<protein>
    <submittedName>
        <fullName evidence="1">Zn(2)-C6 fungal-type domain-containing protein</fullName>
    </submittedName>
</protein>
<reference evidence="1" key="1">
    <citation type="submission" date="2019-10" db="EMBL/GenBank/DDBJ databases">
        <authorList>
            <person name="Nor Muhammad N."/>
        </authorList>
    </citation>
    <scope>NUCLEOTIDE SEQUENCE</scope>
</reference>
<dbReference type="InterPro" id="IPR043129">
    <property type="entry name" value="ATPase_NBD"/>
</dbReference>
<dbReference type="EMBL" id="LR724900">
    <property type="protein sequence ID" value="VWO95521.1"/>
    <property type="molecule type" value="Genomic_DNA"/>
</dbReference>
<organism evidence="1">
    <name type="scientific">Ganoderma boninense</name>
    <dbReference type="NCBI Taxonomy" id="34458"/>
    <lineage>
        <taxon>Eukaryota</taxon>
        <taxon>Fungi</taxon>
        <taxon>Dikarya</taxon>
        <taxon>Basidiomycota</taxon>
        <taxon>Agaricomycotina</taxon>
        <taxon>Agaricomycetes</taxon>
        <taxon>Polyporales</taxon>
        <taxon>Polyporaceae</taxon>
        <taxon>Ganoderma</taxon>
    </lineage>
</organism>
<dbReference type="CDD" id="cd10170">
    <property type="entry name" value="ASKHA_NBD_HSP70"/>
    <property type="match status" value="1"/>
</dbReference>
<sequence length="544" mass="60547">MSSSKAYRGPVRKLVVGIDVGTTFSGVSYAILDPGEVPRIYDITCYPGQENEAGHYRIPSILYYRPDGTLHSAGAEAAKPDMDFVAEDEDLTFVEWFKLHLRPERLDSSSFSDKDLPPLPRNKTIVAVFADFLGYLFAIIGRYICERHGSGESIWNEVKDHIEFVLPHPNGWEGLQQSKMRQAAVLAGLIPDTSAGHSRIHFVTEGEASLNFCINNGLTNDTMRDGKSIIIIDAGGGTVDISSYRFLSTSPISVEEITSPACTLQGSTRVNLRFSKFLKGHLASSVFCNDEDIKLILNAFERETKPMFEAESVESHVKFGKRKDHDDAVNISRGRLTLSGRVLCIFNAWYHVPANIGLYHCRAKMASFFRPAVDSILRVIEQQRDMASSTLSTAFLVGGFAASTWLYSTLKKELESSGVTLYRPDSQTSKAVANGAIYFYLDHFVSSRVVKTTYGTKVCTEFRPGDLEHLLRYRQKIVRPSGRVVLPNAFSMILQKGTRVREGEEISESFMKEAHQPSALNNVSSVVIVYQEADPPEWVDVKPG</sequence>
<dbReference type="PANTHER" id="PTHR14187">
    <property type="entry name" value="ALPHA KINASE/ELONGATION FACTOR 2 KINASE"/>
    <property type="match status" value="1"/>
</dbReference>
<dbReference type="PANTHER" id="PTHR14187:SF5">
    <property type="entry name" value="HEAT SHOCK 70 KDA PROTEIN 12A"/>
    <property type="match status" value="1"/>
</dbReference>
<dbReference type="AlphaFoldDB" id="A0A5K1JUP9"/>
<dbReference type="SUPFAM" id="SSF53067">
    <property type="entry name" value="Actin-like ATPase domain"/>
    <property type="match status" value="2"/>
</dbReference>
<gene>
    <name evidence="1" type="primary">I1R983</name>
</gene>
<name>A0A5K1JUP9_9APHY</name>
<accession>A0A5K1JUP9</accession>
<dbReference type="Gene3D" id="3.30.420.40">
    <property type="match status" value="1"/>
</dbReference>